<keyword evidence="5" id="KW-0446">Lipid-binding</keyword>
<evidence type="ECO:0000256" key="7">
    <source>
        <dbReference type="RuleBase" id="RU003844"/>
    </source>
</evidence>
<comment type="caution">
    <text evidence="10">The sequence shown here is derived from an EMBL/GenBank/DDBJ whole genome shotgun (WGS) entry which is preliminary data.</text>
</comment>
<dbReference type="PANTHER" id="PTHR10972">
    <property type="entry name" value="OXYSTEROL-BINDING PROTEIN-RELATED"/>
    <property type="match status" value="1"/>
</dbReference>
<comment type="similarity">
    <text evidence="1 7">Belongs to the OSBP family.</text>
</comment>
<dbReference type="RefSeq" id="XP_007875449.1">
    <property type="nucleotide sequence ID" value="XM_007877258.1"/>
</dbReference>
<evidence type="ECO:0000313" key="10">
    <source>
        <dbReference type="EMBL" id="EMR08196.1"/>
    </source>
</evidence>
<dbReference type="AlphaFoldDB" id="M7NM29"/>
<evidence type="ECO:0000259" key="9">
    <source>
        <dbReference type="PROSITE" id="PS50003"/>
    </source>
</evidence>
<dbReference type="InterPro" id="IPR011993">
    <property type="entry name" value="PH-like_dom_sf"/>
</dbReference>
<dbReference type="GO" id="GO:0120009">
    <property type="term" value="P:intermembrane lipid transfer"/>
    <property type="evidence" value="ECO:0007669"/>
    <property type="project" value="UniProtKB-ARBA"/>
</dbReference>
<dbReference type="eggNOG" id="KOG0504">
    <property type="taxonomic scope" value="Eukaryota"/>
</dbReference>
<proteinExistence type="inferred from homology"/>
<organism evidence="10 11">
    <name type="scientific">Pneumocystis murina (strain B123)</name>
    <name type="common">Mouse pneumocystis pneumonia agent</name>
    <name type="synonym">Pneumocystis carinii f. sp. muris</name>
    <dbReference type="NCBI Taxonomy" id="1069680"/>
    <lineage>
        <taxon>Eukaryota</taxon>
        <taxon>Fungi</taxon>
        <taxon>Dikarya</taxon>
        <taxon>Ascomycota</taxon>
        <taxon>Taphrinomycotina</taxon>
        <taxon>Pneumocystomycetes</taxon>
        <taxon>Pneumocystaceae</taxon>
        <taxon>Pneumocystis</taxon>
    </lineage>
</organism>
<dbReference type="OMA" id="LPEMKGW"/>
<evidence type="ECO:0000256" key="5">
    <source>
        <dbReference type="ARBA" id="ARBA00023121"/>
    </source>
</evidence>
<evidence type="ECO:0000256" key="8">
    <source>
        <dbReference type="SAM" id="Coils"/>
    </source>
</evidence>
<dbReference type="InterPro" id="IPR000648">
    <property type="entry name" value="Oxysterol-bd"/>
</dbReference>
<evidence type="ECO:0000256" key="6">
    <source>
        <dbReference type="PROSITE-ProRule" id="PRU00023"/>
    </source>
</evidence>
<protein>
    <recommendedName>
        <fullName evidence="9">PH domain-containing protein</fullName>
    </recommendedName>
</protein>
<name>M7NM29_PNEMU</name>
<keyword evidence="2" id="KW-0813">Transport</keyword>
<dbReference type="PROSITE" id="PS50297">
    <property type="entry name" value="ANK_REP_REGION"/>
    <property type="match status" value="2"/>
</dbReference>
<dbReference type="GO" id="GO:0005886">
    <property type="term" value="C:plasma membrane"/>
    <property type="evidence" value="ECO:0007669"/>
    <property type="project" value="TreeGrafter"/>
</dbReference>
<keyword evidence="6" id="KW-0040">ANK repeat</keyword>
<gene>
    <name evidence="10" type="ORF">PNEG_03367</name>
</gene>
<dbReference type="InterPro" id="IPR002110">
    <property type="entry name" value="Ankyrin_rpt"/>
</dbReference>
<dbReference type="eggNOG" id="KOG1737">
    <property type="taxonomic scope" value="Eukaryota"/>
</dbReference>
<dbReference type="STRING" id="1069680.M7NM29"/>
<dbReference type="GO" id="GO:0006897">
    <property type="term" value="P:endocytosis"/>
    <property type="evidence" value="ECO:0007669"/>
    <property type="project" value="TreeGrafter"/>
</dbReference>
<dbReference type="GeneID" id="19897054"/>
<keyword evidence="8" id="KW-0175">Coiled coil</keyword>
<evidence type="ECO:0000256" key="4">
    <source>
        <dbReference type="ARBA" id="ARBA00023055"/>
    </source>
</evidence>
<dbReference type="GO" id="GO:0005635">
    <property type="term" value="C:nuclear envelope"/>
    <property type="evidence" value="ECO:0007669"/>
    <property type="project" value="TreeGrafter"/>
</dbReference>
<keyword evidence="4" id="KW-0445">Lipid transport</keyword>
<feature type="domain" description="PH" evidence="9">
    <location>
        <begin position="261"/>
        <end position="347"/>
    </location>
</feature>
<dbReference type="SMART" id="SM00233">
    <property type="entry name" value="PH"/>
    <property type="match status" value="1"/>
</dbReference>
<dbReference type="InterPro" id="IPR037239">
    <property type="entry name" value="OSBP_sf"/>
</dbReference>
<feature type="repeat" description="ANK" evidence="6">
    <location>
        <begin position="195"/>
        <end position="227"/>
    </location>
</feature>
<dbReference type="GO" id="GO:0030011">
    <property type="term" value="P:maintenance of cell polarity"/>
    <property type="evidence" value="ECO:0007669"/>
    <property type="project" value="TreeGrafter"/>
</dbReference>
<dbReference type="SUPFAM" id="SSF144000">
    <property type="entry name" value="Oxysterol-binding protein-like"/>
    <property type="match status" value="1"/>
</dbReference>
<dbReference type="PROSITE" id="PS50088">
    <property type="entry name" value="ANK_REPEAT"/>
    <property type="match status" value="2"/>
</dbReference>
<dbReference type="InterPro" id="IPR036770">
    <property type="entry name" value="Ankyrin_rpt-contain_sf"/>
</dbReference>
<reference evidence="11" key="1">
    <citation type="journal article" date="2016" name="Nat. Commun.">
        <title>Genome analysis of three Pneumocystis species reveals adaptation mechanisms to life exclusively in mammalian hosts.</title>
        <authorList>
            <person name="Ma L."/>
            <person name="Chen Z."/>
            <person name="Huang D.W."/>
            <person name="Kutty G."/>
            <person name="Ishihara M."/>
            <person name="Wang H."/>
            <person name="Abouelleil A."/>
            <person name="Bishop L."/>
            <person name="Davey E."/>
            <person name="Deng R."/>
            <person name="Deng X."/>
            <person name="Fan L."/>
            <person name="Fantoni G."/>
            <person name="Fitzgerald M."/>
            <person name="Gogineni E."/>
            <person name="Goldberg J.M."/>
            <person name="Handley G."/>
            <person name="Hu X."/>
            <person name="Huber C."/>
            <person name="Jiao X."/>
            <person name="Jones K."/>
            <person name="Levin J.Z."/>
            <person name="Liu Y."/>
            <person name="Macdonald P."/>
            <person name="Melnikov A."/>
            <person name="Raley C."/>
            <person name="Sassi M."/>
            <person name="Sherman B.T."/>
            <person name="Song X."/>
            <person name="Sykes S."/>
            <person name="Tran B."/>
            <person name="Walsh L."/>
            <person name="Xia Y."/>
            <person name="Yang J."/>
            <person name="Young S."/>
            <person name="Zeng Q."/>
            <person name="Zheng X."/>
            <person name="Stephens R."/>
            <person name="Nusbaum C."/>
            <person name="Birren B.W."/>
            <person name="Azadi P."/>
            <person name="Lempicki R.A."/>
            <person name="Cuomo C.A."/>
            <person name="Kovacs J.A."/>
        </authorList>
    </citation>
    <scope>NUCLEOTIDE SEQUENCE [LARGE SCALE GENOMIC DNA]</scope>
    <source>
        <strain evidence="11">B123</strain>
    </source>
</reference>
<dbReference type="Gene3D" id="2.30.29.30">
    <property type="entry name" value="Pleckstrin-homology domain (PH domain)/Phosphotyrosine-binding domain (PTB)"/>
    <property type="match status" value="1"/>
</dbReference>
<keyword evidence="11" id="KW-1185">Reference proteome</keyword>
<dbReference type="PANTHER" id="PTHR10972:SF205">
    <property type="entry name" value="OXYSTEROL-BINDING PROTEIN 1"/>
    <property type="match status" value="1"/>
</dbReference>
<dbReference type="PROSITE" id="PS50003">
    <property type="entry name" value="PH_DOMAIN"/>
    <property type="match status" value="1"/>
</dbReference>
<dbReference type="HOGENOM" id="CLU_001040_1_1_1"/>
<dbReference type="Pfam" id="PF12796">
    <property type="entry name" value="Ank_2"/>
    <property type="match status" value="1"/>
</dbReference>
<feature type="repeat" description="ANK" evidence="6">
    <location>
        <begin position="96"/>
        <end position="117"/>
    </location>
</feature>
<accession>M7NM29</accession>
<dbReference type="SUPFAM" id="SSF50729">
    <property type="entry name" value="PH domain-like"/>
    <property type="match status" value="1"/>
</dbReference>
<dbReference type="VEuPathDB" id="FungiDB:PNEG_03367"/>
<dbReference type="GO" id="GO:0005829">
    <property type="term" value="C:cytosol"/>
    <property type="evidence" value="ECO:0007669"/>
    <property type="project" value="TreeGrafter"/>
</dbReference>
<dbReference type="GO" id="GO:0034727">
    <property type="term" value="P:piecemeal microautophagy of the nucleus"/>
    <property type="evidence" value="ECO:0007669"/>
    <property type="project" value="TreeGrafter"/>
</dbReference>
<dbReference type="SMART" id="SM00248">
    <property type="entry name" value="ANK"/>
    <property type="match status" value="3"/>
</dbReference>
<dbReference type="InterPro" id="IPR018494">
    <property type="entry name" value="Oxysterol-bd_CS"/>
</dbReference>
<dbReference type="FunFam" id="2.40.160.120:FF:000001">
    <property type="entry name" value="Oxysterol-binding protein"/>
    <property type="match status" value="1"/>
</dbReference>
<dbReference type="EMBL" id="AFWA02000017">
    <property type="protein sequence ID" value="EMR08196.1"/>
    <property type="molecule type" value="Genomic_DNA"/>
</dbReference>
<dbReference type="Gene3D" id="2.40.160.120">
    <property type="match status" value="1"/>
</dbReference>
<evidence type="ECO:0000256" key="2">
    <source>
        <dbReference type="ARBA" id="ARBA00022448"/>
    </source>
</evidence>
<keyword evidence="3" id="KW-0597">Phosphoprotein</keyword>
<evidence type="ECO:0000313" key="11">
    <source>
        <dbReference type="Proteomes" id="UP000011958"/>
    </source>
</evidence>
<dbReference type="Pfam" id="PF01237">
    <property type="entry name" value="Oxysterol_BP"/>
    <property type="match status" value="1"/>
</dbReference>
<feature type="coiled-coil region" evidence="8">
    <location>
        <begin position="943"/>
        <end position="973"/>
    </location>
</feature>
<dbReference type="Pfam" id="PF00023">
    <property type="entry name" value="Ank"/>
    <property type="match status" value="1"/>
</dbReference>
<evidence type="ECO:0000256" key="3">
    <source>
        <dbReference type="ARBA" id="ARBA00022553"/>
    </source>
</evidence>
<dbReference type="Gene3D" id="3.30.70.3490">
    <property type="match status" value="1"/>
</dbReference>
<dbReference type="PROSITE" id="PS01013">
    <property type="entry name" value="OSBP"/>
    <property type="match status" value="1"/>
</dbReference>
<dbReference type="GO" id="GO:0097038">
    <property type="term" value="C:perinuclear endoplasmic reticulum"/>
    <property type="evidence" value="ECO:0007669"/>
    <property type="project" value="TreeGrafter"/>
</dbReference>
<dbReference type="Proteomes" id="UP000011958">
    <property type="component" value="Unassembled WGS sequence"/>
</dbReference>
<dbReference type="InterPro" id="IPR001849">
    <property type="entry name" value="PH_domain"/>
</dbReference>
<sequence>MSVNALDLSKKVGAEECLRTFRLLKAFRSGDIHAVDKCFDNYEKDLPEECTRTPTSSIKAFDLFSPLILAVQCASASIVEHILHKNIFDVNHKDDYGNTALHLAVYMCRFDVIKMLLLNANINDTILNNNRKQAYELSTSSEIHHYMIGERARFIEKTEEKFSQLIFFKKYDEIKKMLEIPRVSALLDLNKVDKNGSTFLHEAVKGNDMQILQILLDHGADPLKVDKNGRTPSDIAKDDLIKRKLLVSSSDGVVVTFPGEPIFMSGYMDKWTNYKSGYKKRWFVLRNDDADTECRGSINMRTARINYGSGDKRAFEILCCDSVKYSVKVTNPSEARKWVWALTNSIQWAKDENVTIIDDTSKFSPKEREKVPLKESGLYLPFQYLSCNDLDDDESSETCDPGESCKDNFLITMNSFRIQLDILSQIFDDVLSNFDSISEKGLNSKMESFVEAFYQSIDSLRGALGNLDQIFLDGEKYWKRMINKEKRMRILWEENMHKLASEQEEIEKNLQNAENERRRAKKALRQAKRKLNFTPKIIRSSSDGVKSENDFETHDSFLDLRSNRSLQNTDIENNSLDDNDSSSSPDEFFDVTNSIETKIDKILTFDSTGEKISQKKSIKEMQIELSYHGYEDPLRLKLDLIDDRPKLSLWGMCILKSMIGKDITKITLPVSFNEATSLLQRVAEDMEYIDLIDISVTLPESYDRMLYVAAFAISEYSSTINRIAKPFNPLLGETFEYCRPDKGYRFIVEQVSHHPPISAAHAESLNWEYWGESRVSSKFYGRSFDINPLGTWFLRLHNDSGLDELYTWKKVTTSVIGIITGCPTVDNFGEMLIKNHSIGDVCTIDFKKRGWRGDGAYEIKGIITDSKGISRWSIGGHWNDKLYAKRMNGISVATDTAILLWQNHERPPAPFNLTPFAITLNALPEKLKPWLPPTDTRLRPDQRAMENGEYEFAAKEKERLENKQRAARKERELKGEIYVPRWFEKSINKITGDEQWLFNGEYWKLREILGSNNQKSDAHSWGVMDIF</sequence>
<dbReference type="SUPFAM" id="SSF48403">
    <property type="entry name" value="Ankyrin repeat"/>
    <property type="match status" value="1"/>
</dbReference>
<evidence type="ECO:0000256" key="1">
    <source>
        <dbReference type="ARBA" id="ARBA00008842"/>
    </source>
</evidence>
<dbReference type="GO" id="GO:0032934">
    <property type="term" value="F:sterol binding"/>
    <property type="evidence" value="ECO:0007669"/>
    <property type="project" value="TreeGrafter"/>
</dbReference>
<dbReference type="Gene3D" id="1.25.40.20">
    <property type="entry name" value="Ankyrin repeat-containing domain"/>
    <property type="match status" value="2"/>
</dbReference>
<dbReference type="OrthoDB" id="1854502at2759"/>
<dbReference type="Pfam" id="PF00169">
    <property type="entry name" value="PH"/>
    <property type="match status" value="1"/>
</dbReference>
<dbReference type="GO" id="GO:0006887">
    <property type="term" value="P:exocytosis"/>
    <property type="evidence" value="ECO:0007669"/>
    <property type="project" value="TreeGrafter"/>
</dbReference>
<feature type="coiled-coil region" evidence="8">
    <location>
        <begin position="496"/>
        <end position="530"/>
    </location>
</feature>